<organism evidence="1 2">
    <name type="scientific">Botryobasidium botryosum (strain FD-172 SS1)</name>
    <dbReference type="NCBI Taxonomy" id="930990"/>
    <lineage>
        <taxon>Eukaryota</taxon>
        <taxon>Fungi</taxon>
        <taxon>Dikarya</taxon>
        <taxon>Basidiomycota</taxon>
        <taxon>Agaricomycotina</taxon>
        <taxon>Agaricomycetes</taxon>
        <taxon>Cantharellales</taxon>
        <taxon>Botryobasidiaceae</taxon>
        <taxon>Botryobasidium</taxon>
    </lineage>
</organism>
<dbReference type="AlphaFoldDB" id="A0A067N339"/>
<reference evidence="2" key="1">
    <citation type="journal article" date="2014" name="Proc. Natl. Acad. Sci. U.S.A.">
        <title>Extensive sampling of basidiomycete genomes demonstrates inadequacy of the white-rot/brown-rot paradigm for wood decay fungi.</title>
        <authorList>
            <person name="Riley R."/>
            <person name="Salamov A.A."/>
            <person name="Brown D.W."/>
            <person name="Nagy L.G."/>
            <person name="Floudas D."/>
            <person name="Held B.W."/>
            <person name="Levasseur A."/>
            <person name="Lombard V."/>
            <person name="Morin E."/>
            <person name="Otillar R."/>
            <person name="Lindquist E.A."/>
            <person name="Sun H."/>
            <person name="LaButti K.M."/>
            <person name="Schmutz J."/>
            <person name="Jabbour D."/>
            <person name="Luo H."/>
            <person name="Baker S.E."/>
            <person name="Pisabarro A.G."/>
            <person name="Walton J.D."/>
            <person name="Blanchette R.A."/>
            <person name="Henrissat B."/>
            <person name="Martin F."/>
            <person name="Cullen D."/>
            <person name="Hibbett D.S."/>
            <person name="Grigoriev I.V."/>
        </authorList>
    </citation>
    <scope>NUCLEOTIDE SEQUENCE [LARGE SCALE GENOMIC DNA]</scope>
    <source>
        <strain evidence="2">FD-172 SS1</strain>
    </source>
</reference>
<dbReference type="HOGENOM" id="CLU_760739_0_0_1"/>
<keyword evidence="2" id="KW-1185">Reference proteome</keyword>
<dbReference type="OrthoDB" id="3271013at2759"/>
<accession>A0A067N339</accession>
<dbReference type="InParanoid" id="A0A067N339"/>
<dbReference type="EMBL" id="KL198022">
    <property type="protein sequence ID" value="KDQ18196.1"/>
    <property type="molecule type" value="Genomic_DNA"/>
</dbReference>
<evidence type="ECO:0000313" key="2">
    <source>
        <dbReference type="Proteomes" id="UP000027195"/>
    </source>
</evidence>
<dbReference type="Proteomes" id="UP000027195">
    <property type="component" value="Unassembled WGS sequence"/>
</dbReference>
<evidence type="ECO:0000313" key="1">
    <source>
        <dbReference type="EMBL" id="KDQ18196.1"/>
    </source>
</evidence>
<dbReference type="InterPro" id="IPR032675">
    <property type="entry name" value="LRR_dom_sf"/>
</dbReference>
<proteinExistence type="predicted"/>
<gene>
    <name evidence="1" type="ORF">BOTBODRAFT_553089</name>
</gene>
<protein>
    <submittedName>
        <fullName evidence="1">Uncharacterized protein</fullName>
    </submittedName>
</protein>
<dbReference type="Gene3D" id="3.80.10.10">
    <property type="entry name" value="Ribonuclease Inhibitor"/>
    <property type="match status" value="1"/>
</dbReference>
<name>A0A067N339_BOTB1</name>
<dbReference type="STRING" id="930990.A0A067N339"/>
<dbReference type="SUPFAM" id="SSF52047">
    <property type="entry name" value="RNI-like"/>
    <property type="match status" value="1"/>
</dbReference>
<sequence>MEEPQSFALAVSQVCRRWRSVALGTRELWAQVPNVNSYESTADRVEISLERAGNCPLSLIFDLREQHEELYIWLEHYLWSSEQVLELLEPKISQCADLTAYLSRADIGEHLLHAFAHATNPARLKTLKLVGKYPDRRLDGKNWEKKRMVELMSGIRILHLHGHTIPWQYPTFMTRLTELQLSEIWEENWPSSTEMMEILRACPSLECLGFYWVGLSGAVDSTSSPITMPCLQTINLTWSKRGIFTCLLPSIRVPALANLRTQGDCAEAAHSLTEFISSLSQAPVRRLRLSYTEHSIPPQKIESLIRLLPNLTTLEFATIPDLEPVLTALSADDNLCPNLEKLTLDDRFAPRTEIICLLKRLRPN</sequence>